<evidence type="ECO:0000313" key="2">
    <source>
        <dbReference type="EMBL" id="OXA50249.1"/>
    </source>
</evidence>
<protein>
    <submittedName>
        <fullName evidence="2">Uncharacterized protein</fullName>
    </submittedName>
</protein>
<dbReference type="AlphaFoldDB" id="A0A226DYF0"/>
<proteinExistence type="predicted"/>
<dbReference type="Proteomes" id="UP000198287">
    <property type="component" value="Unassembled WGS sequence"/>
</dbReference>
<reference evidence="2 3" key="1">
    <citation type="submission" date="2015-12" db="EMBL/GenBank/DDBJ databases">
        <title>The genome of Folsomia candida.</title>
        <authorList>
            <person name="Faddeeva A."/>
            <person name="Derks M.F."/>
            <person name="Anvar Y."/>
            <person name="Smit S."/>
            <person name="Van Straalen N."/>
            <person name="Roelofs D."/>
        </authorList>
    </citation>
    <scope>NUCLEOTIDE SEQUENCE [LARGE SCALE GENOMIC DNA]</scope>
    <source>
        <strain evidence="2 3">VU population</strain>
        <tissue evidence="2">Whole body</tissue>
    </source>
</reference>
<evidence type="ECO:0000313" key="3">
    <source>
        <dbReference type="Proteomes" id="UP000198287"/>
    </source>
</evidence>
<feature type="compositionally biased region" description="Low complexity" evidence="1">
    <location>
        <begin position="8"/>
        <end position="20"/>
    </location>
</feature>
<evidence type="ECO:0000256" key="1">
    <source>
        <dbReference type="SAM" id="MobiDB-lite"/>
    </source>
</evidence>
<name>A0A226DYF0_FOLCA</name>
<organism evidence="2 3">
    <name type="scientific">Folsomia candida</name>
    <name type="common">Springtail</name>
    <dbReference type="NCBI Taxonomy" id="158441"/>
    <lineage>
        <taxon>Eukaryota</taxon>
        <taxon>Metazoa</taxon>
        <taxon>Ecdysozoa</taxon>
        <taxon>Arthropoda</taxon>
        <taxon>Hexapoda</taxon>
        <taxon>Collembola</taxon>
        <taxon>Entomobryomorpha</taxon>
        <taxon>Isotomoidea</taxon>
        <taxon>Isotomidae</taxon>
        <taxon>Proisotominae</taxon>
        <taxon>Folsomia</taxon>
    </lineage>
</organism>
<sequence length="236" mass="25309">MVLPPDRSPTLTPATSSSSTPTPPGSTPPVGKKPSTYSSLRYSPPKRGTYVVNHQVQSKTKILSIRSTTLAPAGGVSPSSASSSPRPIKKNAGANKHLATPENFELQQSSSSSPDSAKSRKENKPPVIIASQPVTQNCIPPPQTNDLRVQDFHEDVSVNTPLLKKDTELVVNCSEDGSVMMPSQGQNNNSVRIVSNSNAGLHDFHYGSGQRGEKRTVENGCCDCLFNCFECLFVIF</sequence>
<feature type="region of interest" description="Disordered" evidence="1">
    <location>
        <begin position="1"/>
        <end position="58"/>
    </location>
</feature>
<accession>A0A226DYF0</accession>
<dbReference type="EMBL" id="LNIX01000009">
    <property type="protein sequence ID" value="OXA50249.1"/>
    <property type="molecule type" value="Genomic_DNA"/>
</dbReference>
<gene>
    <name evidence="2" type="ORF">Fcan01_15086</name>
</gene>
<feature type="region of interest" description="Disordered" evidence="1">
    <location>
        <begin position="70"/>
        <end position="123"/>
    </location>
</feature>
<keyword evidence="3" id="KW-1185">Reference proteome</keyword>
<feature type="compositionally biased region" description="Low complexity" evidence="1">
    <location>
        <begin position="71"/>
        <end position="85"/>
    </location>
</feature>
<comment type="caution">
    <text evidence="2">The sequence shown here is derived from an EMBL/GenBank/DDBJ whole genome shotgun (WGS) entry which is preliminary data.</text>
</comment>